<evidence type="ECO:0000313" key="10">
    <source>
        <dbReference type="EMBL" id="KOG00289.1"/>
    </source>
</evidence>
<feature type="domain" description="NR LBD" evidence="9">
    <location>
        <begin position="144"/>
        <end position="409"/>
    </location>
</feature>
<dbReference type="GO" id="GO:0009755">
    <property type="term" value="P:hormone-mediated signaling pathway"/>
    <property type="evidence" value="ECO:0007669"/>
    <property type="project" value="TreeGrafter"/>
</dbReference>
<dbReference type="PRINTS" id="PR00398">
    <property type="entry name" value="STRDHORMONER"/>
</dbReference>
<dbReference type="InterPro" id="IPR001723">
    <property type="entry name" value="Nuclear_hrmn_rcpt"/>
</dbReference>
<evidence type="ECO:0000259" key="9">
    <source>
        <dbReference type="PROSITE" id="PS51843"/>
    </source>
</evidence>
<dbReference type="GO" id="GO:0045944">
    <property type="term" value="P:positive regulation of transcription by RNA polymerase II"/>
    <property type="evidence" value="ECO:0007669"/>
    <property type="project" value="TreeGrafter"/>
</dbReference>
<evidence type="ECO:0000256" key="5">
    <source>
        <dbReference type="ARBA" id="ARBA00023125"/>
    </source>
</evidence>
<evidence type="ECO:0000256" key="6">
    <source>
        <dbReference type="ARBA" id="ARBA00023163"/>
    </source>
</evidence>
<keyword evidence="6" id="KW-0804">Transcription</keyword>
<sequence length="409" mass="48029">MALWTIEHCMFAYDSYVKNNKSVIAVQREFRHHFNIHRNQAVPTHNTILRWVNALHTRGTLINRRLRPYKMTESASHCSITEAVLPPCRICGEKASGFHYGVNTCEASIKTGRYTLEKRTKDIQEVKRLQKAEISPPLGNSDEDLEELIAIITKAHDIYGQECVFDEEEIKRRQRIYYEEYKLKESVFGELPAISKEEYHSFYHSTGIDLDNRLHLMEVYAKSMEENVRRFVNFSKSIPCFQNLTISDQSSLIKASRFEFWYLGNFNMMNPVLKVAMGQNGACYHFEEISRIWDRDFLEAVFHFSEGLQKLHLDCDEIGLIQAISIMSVDRCTLEEPKKVEEIQLKLVNCLDYFLTQRDPTSKQRLAKIFDRLMSLRTLTEWNVKLIHSMKVEWAVFRENPLLYEIMTI</sequence>
<keyword evidence="2" id="KW-0863">Zinc-finger</keyword>
<dbReference type="SMART" id="SM00430">
    <property type="entry name" value="HOLI"/>
    <property type="match status" value="1"/>
</dbReference>
<dbReference type="GO" id="GO:0030154">
    <property type="term" value="P:cell differentiation"/>
    <property type="evidence" value="ECO:0007669"/>
    <property type="project" value="TreeGrafter"/>
</dbReference>
<keyword evidence="8" id="KW-0539">Nucleus</keyword>
<dbReference type="Gene3D" id="1.10.565.10">
    <property type="entry name" value="Retinoid X Receptor"/>
    <property type="match status" value="1"/>
</dbReference>
<gene>
    <name evidence="10" type="ORF">OCBIM_22005805mg</name>
</gene>
<dbReference type="InterPro" id="IPR000536">
    <property type="entry name" value="Nucl_hrmn_rcpt_lig-bd"/>
</dbReference>
<dbReference type="InterPro" id="IPR035500">
    <property type="entry name" value="NHR-like_dom_sf"/>
</dbReference>
<dbReference type="InterPro" id="IPR013088">
    <property type="entry name" value="Znf_NHR/GATA"/>
</dbReference>
<dbReference type="GO" id="GO:0000978">
    <property type="term" value="F:RNA polymerase II cis-regulatory region sequence-specific DNA binding"/>
    <property type="evidence" value="ECO:0007669"/>
    <property type="project" value="TreeGrafter"/>
</dbReference>
<dbReference type="Pfam" id="PF16087">
    <property type="entry name" value="DUF4817"/>
    <property type="match status" value="1"/>
</dbReference>
<dbReference type="PANTHER" id="PTHR24082:SF506">
    <property type="entry name" value="NR LBD DOMAIN-CONTAINING PROTEIN"/>
    <property type="match status" value="1"/>
</dbReference>
<dbReference type="SUPFAM" id="SSF57716">
    <property type="entry name" value="Glucocorticoid receptor-like (DNA-binding domain)"/>
    <property type="match status" value="1"/>
</dbReference>
<evidence type="ECO:0000256" key="7">
    <source>
        <dbReference type="ARBA" id="ARBA00023170"/>
    </source>
</evidence>
<dbReference type="InterPro" id="IPR001628">
    <property type="entry name" value="Znf_hrmn_rcpt"/>
</dbReference>
<dbReference type="AlphaFoldDB" id="A0A0L8IGZ3"/>
<dbReference type="OrthoDB" id="6081310at2759"/>
<keyword evidence="3" id="KW-0862">Zinc</keyword>
<evidence type="ECO:0000256" key="2">
    <source>
        <dbReference type="ARBA" id="ARBA00022771"/>
    </source>
</evidence>
<dbReference type="GO" id="GO:0000122">
    <property type="term" value="P:negative regulation of transcription by RNA polymerase II"/>
    <property type="evidence" value="ECO:0007669"/>
    <property type="project" value="TreeGrafter"/>
</dbReference>
<dbReference type="InterPro" id="IPR050234">
    <property type="entry name" value="Nuclear_hormone_rcpt_NR1"/>
</dbReference>
<keyword evidence="7" id="KW-0675">Receptor</keyword>
<dbReference type="Pfam" id="PF00104">
    <property type="entry name" value="Hormone_recep"/>
    <property type="match status" value="1"/>
</dbReference>
<dbReference type="Gene3D" id="3.30.50.10">
    <property type="entry name" value="Erythroid Transcription Factor GATA-1, subunit A"/>
    <property type="match status" value="1"/>
</dbReference>
<reference evidence="10" key="1">
    <citation type="submission" date="2015-07" db="EMBL/GenBank/DDBJ databases">
        <title>MeaNS - Measles Nucleotide Surveillance Program.</title>
        <authorList>
            <person name="Tran T."/>
            <person name="Druce J."/>
        </authorList>
    </citation>
    <scope>NUCLEOTIDE SEQUENCE</scope>
    <source>
        <strain evidence="10">UCB-OBI-ISO-001</strain>
        <tissue evidence="10">Gonad</tissue>
    </source>
</reference>
<dbReference type="PROSITE" id="PS51843">
    <property type="entry name" value="NR_LBD"/>
    <property type="match status" value="1"/>
</dbReference>
<name>A0A0L8IGZ3_OCTBM</name>
<dbReference type="GO" id="GO:0004879">
    <property type="term" value="F:nuclear receptor activity"/>
    <property type="evidence" value="ECO:0007669"/>
    <property type="project" value="TreeGrafter"/>
</dbReference>
<proteinExistence type="predicted"/>
<dbReference type="InterPro" id="IPR032135">
    <property type="entry name" value="DUF4817"/>
</dbReference>
<keyword evidence="4" id="KW-0805">Transcription regulation</keyword>
<evidence type="ECO:0000256" key="3">
    <source>
        <dbReference type="ARBA" id="ARBA00022833"/>
    </source>
</evidence>
<dbReference type="SUPFAM" id="SSF48508">
    <property type="entry name" value="Nuclear receptor ligand-binding domain"/>
    <property type="match status" value="1"/>
</dbReference>
<dbReference type="Pfam" id="PF00105">
    <property type="entry name" value="zf-C4"/>
    <property type="match status" value="1"/>
</dbReference>
<evidence type="ECO:0000256" key="4">
    <source>
        <dbReference type="ARBA" id="ARBA00023015"/>
    </source>
</evidence>
<dbReference type="EMBL" id="KQ415823">
    <property type="protein sequence ID" value="KOG00289.1"/>
    <property type="molecule type" value="Genomic_DNA"/>
</dbReference>
<evidence type="ECO:0000256" key="8">
    <source>
        <dbReference type="ARBA" id="ARBA00023242"/>
    </source>
</evidence>
<accession>A0A0L8IGZ3</accession>
<organism evidence="10">
    <name type="scientific">Octopus bimaculoides</name>
    <name type="common">California two-spotted octopus</name>
    <dbReference type="NCBI Taxonomy" id="37653"/>
    <lineage>
        <taxon>Eukaryota</taxon>
        <taxon>Metazoa</taxon>
        <taxon>Spiralia</taxon>
        <taxon>Lophotrochozoa</taxon>
        <taxon>Mollusca</taxon>
        <taxon>Cephalopoda</taxon>
        <taxon>Coleoidea</taxon>
        <taxon>Octopodiformes</taxon>
        <taxon>Octopoda</taxon>
        <taxon>Incirrata</taxon>
        <taxon>Octopodidae</taxon>
        <taxon>Octopus</taxon>
    </lineage>
</organism>
<keyword evidence="1" id="KW-0479">Metal-binding</keyword>
<protein>
    <recommendedName>
        <fullName evidence="9">NR LBD domain-containing protein</fullName>
    </recommendedName>
</protein>
<evidence type="ECO:0000256" key="1">
    <source>
        <dbReference type="ARBA" id="ARBA00022723"/>
    </source>
</evidence>
<dbReference type="GO" id="GO:0008270">
    <property type="term" value="F:zinc ion binding"/>
    <property type="evidence" value="ECO:0007669"/>
    <property type="project" value="UniProtKB-KW"/>
</dbReference>
<dbReference type="PANTHER" id="PTHR24082">
    <property type="entry name" value="NUCLEAR HORMONE RECEPTOR"/>
    <property type="match status" value="1"/>
</dbReference>
<keyword evidence="5" id="KW-0238">DNA-binding</keyword>